<name>A0A8T2NAJ1_9TELE</name>
<proteinExistence type="predicted"/>
<evidence type="ECO:0000256" key="1">
    <source>
        <dbReference type="SAM" id="MobiDB-lite"/>
    </source>
</evidence>
<dbReference type="OrthoDB" id="8941661at2759"/>
<evidence type="ECO:0000313" key="2">
    <source>
        <dbReference type="EMBL" id="KAG9337339.1"/>
    </source>
</evidence>
<organism evidence="2 3">
    <name type="scientific">Albula glossodonta</name>
    <name type="common">roundjaw bonefish</name>
    <dbReference type="NCBI Taxonomy" id="121402"/>
    <lineage>
        <taxon>Eukaryota</taxon>
        <taxon>Metazoa</taxon>
        <taxon>Chordata</taxon>
        <taxon>Craniata</taxon>
        <taxon>Vertebrata</taxon>
        <taxon>Euteleostomi</taxon>
        <taxon>Actinopterygii</taxon>
        <taxon>Neopterygii</taxon>
        <taxon>Teleostei</taxon>
        <taxon>Albuliformes</taxon>
        <taxon>Albulidae</taxon>
        <taxon>Albula</taxon>
    </lineage>
</organism>
<gene>
    <name evidence="2" type="ORF">JZ751_028907</name>
</gene>
<keyword evidence="3" id="KW-1185">Reference proteome</keyword>
<sequence length="118" mass="13412">MHRTPPQYSKWAERRSTVVYAIRSATFGSWKMLTLGAEYSSWSSSPSSPDKEKPPRCDIAEGTVDWQVQEAEPLTLVQEQDFAAELGSPRSLADVHEAYKQDIGDISKLWSERYDRTS</sequence>
<reference evidence="2" key="1">
    <citation type="thesis" date="2021" institute="BYU ScholarsArchive" country="Provo, UT, USA">
        <title>Applications of and Algorithms for Genome Assembly and Genomic Analyses with an Emphasis on Marine Teleosts.</title>
        <authorList>
            <person name="Pickett B.D."/>
        </authorList>
    </citation>
    <scope>NUCLEOTIDE SEQUENCE</scope>
    <source>
        <strain evidence="2">HI-2016</strain>
    </source>
</reference>
<feature type="compositionally biased region" description="Basic and acidic residues" evidence="1">
    <location>
        <begin position="49"/>
        <end position="58"/>
    </location>
</feature>
<protein>
    <submittedName>
        <fullName evidence="2">Uncharacterized protein</fullName>
    </submittedName>
</protein>
<dbReference type="EMBL" id="JAFBMS010000090">
    <property type="protein sequence ID" value="KAG9337339.1"/>
    <property type="molecule type" value="Genomic_DNA"/>
</dbReference>
<dbReference type="Proteomes" id="UP000824540">
    <property type="component" value="Unassembled WGS sequence"/>
</dbReference>
<feature type="region of interest" description="Disordered" evidence="1">
    <location>
        <begin position="39"/>
        <end position="58"/>
    </location>
</feature>
<evidence type="ECO:0000313" key="3">
    <source>
        <dbReference type="Proteomes" id="UP000824540"/>
    </source>
</evidence>
<comment type="caution">
    <text evidence="2">The sequence shown here is derived from an EMBL/GenBank/DDBJ whole genome shotgun (WGS) entry which is preliminary data.</text>
</comment>
<accession>A0A8T2NAJ1</accession>
<dbReference type="AlphaFoldDB" id="A0A8T2NAJ1"/>